<feature type="region of interest" description="Disordered" evidence="1">
    <location>
        <begin position="1"/>
        <end position="83"/>
    </location>
</feature>
<proteinExistence type="predicted"/>
<organism evidence="2 3">
    <name type="scientific">Tetradesmus obliquus</name>
    <name type="common">Green alga</name>
    <name type="synonym">Acutodesmus obliquus</name>
    <dbReference type="NCBI Taxonomy" id="3088"/>
    <lineage>
        <taxon>Eukaryota</taxon>
        <taxon>Viridiplantae</taxon>
        <taxon>Chlorophyta</taxon>
        <taxon>core chlorophytes</taxon>
        <taxon>Chlorophyceae</taxon>
        <taxon>CS clade</taxon>
        <taxon>Sphaeropleales</taxon>
        <taxon>Scenedesmaceae</taxon>
        <taxon>Tetradesmus</taxon>
    </lineage>
</organism>
<name>A0ABY8U5R1_TETOB</name>
<dbReference type="InterPro" id="IPR038279">
    <property type="entry name" value="Ndc10_dom2_sf"/>
</dbReference>
<evidence type="ECO:0000313" key="2">
    <source>
        <dbReference type="EMBL" id="WIA15003.1"/>
    </source>
</evidence>
<dbReference type="SUPFAM" id="SSF56349">
    <property type="entry name" value="DNA breaking-rejoining enzymes"/>
    <property type="match status" value="1"/>
</dbReference>
<evidence type="ECO:0000256" key="1">
    <source>
        <dbReference type="SAM" id="MobiDB-lite"/>
    </source>
</evidence>
<reference evidence="2 3" key="1">
    <citation type="submission" date="2023-05" db="EMBL/GenBank/DDBJ databases">
        <title>A 100% complete, gapless, phased diploid assembly of the Scenedesmus obliquus UTEX 3031 genome.</title>
        <authorList>
            <person name="Biondi T.C."/>
            <person name="Hanschen E.R."/>
            <person name="Kwon T."/>
            <person name="Eng W."/>
            <person name="Kruse C.P.S."/>
            <person name="Koehler S.I."/>
            <person name="Kunde Y."/>
            <person name="Gleasner C.D."/>
            <person name="You Mak K.T."/>
            <person name="Polle J."/>
            <person name="Hovde B.T."/>
            <person name="Starkenburg S.R."/>
        </authorList>
    </citation>
    <scope>NUCLEOTIDE SEQUENCE [LARGE SCALE GENOMIC DNA]</scope>
    <source>
        <strain evidence="2 3">DOE0152z</strain>
    </source>
</reference>
<dbReference type="Gene3D" id="1.10.443.20">
    <property type="entry name" value="Centromere DNA-binding protein complex CBF3 subunit, domain 2"/>
    <property type="match status" value="1"/>
</dbReference>
<feature type="compositionally biased region" description="Acidic residues" evidence="1">
    <location>
        <begin position="71"/>
        <end position="81"/>
    </location>
</feature>
<feature type="compositionally biased region" description="Basic residues" evidence="1">
    <location>
        <begin position="54"/>
        <end position="64"/>
    </location>
</feature>
<sequence length="726" mass="79984">MRLPSSRTKKASQKLRDSQSHKTSTATASDDASSELHQQQAAEASCGAAAVASKPKRKRGRPQKKQQQAEQADEEPEELEEQAAAVAAATVLLANLDGDYTEEENLRFADMAKGSTKDSTNNLYAPYQKLYNDFCESHGIAAQVTSKKDIPKLTRWYELFCEGKAGGKPGQRNSETKRLAPQTAMVVHSALKRLVEEYCIKARAEAVDLLTDLRYRIVYKKYTKGRWLARVHNTHMTFKRDDHIRVMMELYAKGDAESIKTRLLFALCVSCVARGDEVRELTWSQLYWQLSAVIGPMACCVFSFMLGERKVHQNTPDIQAFIRGSVPEACPLDALGQLLHLEFKVNGAQMPAPGIEAWNQLYIFTGRNAGTPISYSQHKTRIDAALEAGNVARGKKSTHIARDRGAELMNEMGCPLEDIQRAGGWKQDPCGSSYIVPAHGPRSLLALAMWLVDGGHMNQAFYADHFALAVVTDLVQHMAPWLPDVLAAAEAGRDAAAAGDKSKDAVAACLPAVQVMFRAIVAAIQNAVVLADNHPDNIFIKDLSSHPKFENFKMGFLASQATAATAAAAAGGLKAGSRDKAAAAAKGVGVREVPQLKSWSTWGQMWQWFYEEKIQHPNKEGEEATRAELYSQNVRWAPINLKPRASEYNAMYKRINKHALELTQKWGRPVSVAEAAEELAVMEKKVTQLQNGGMTMYAFMVDCRKWLQAQAKKAADAVDDGAVEGE</sequence>
<dbReference type="InterPro" id="IPR011010">
    <property type="entry name" value="DNA_brk_join_enz"/>
</dbReference>
<dbReference type="EMBL" id="CP126213">
    <property type="protein sequence ID" value="WIA15003.1"/>
    <property type="molecule type" value="Genomic_DNA"/>
</dbReference>
<gene>
    <name evidence="2" type="ORF">OEZ85_001707</name>
</gene>
<evidence type="ECO:0008006" key="4">
    <source>
        <dbReference type="Google" id="ProtNLM"/>
    </source>
</evidence>
<feature type="compositionally biased region" description="Low complexity" evidence="1">
    <location>
        <begin position="38"/>
        <end position="52"/>
    </location>
</feature>
<accession>A0ABY8U5R1</accession>
<keyword evidence="3" id="KW-1185">Reference proteome</keyword>
<evidence type="ECO:0000313" key="3">
    <source>
        <dbReference type="Proteomes" id="UP001244341"/>
    </source>
</evidence>
<protein>
    <recommendedName>
        <fullName evidence="4">Ndc10 domain-containing protein</fullName>
    </recommendedName>
</protein>
<dbReference type="Proteomes" id="UP001244341">
    <property type="component" value="Chromosome 6b"/>
</dbReference>